<feature type="domain" description="Major facilitator superfamily (MFS) profile" evidence="7">
    <location>
        <begin position="151"/>
        <end position="606"/>
    </location>
</feature>
<dbReference type="Gene3D" id="1.20.1250.20">
    <property type="entry name" value="MFS general substrate transporter like domains"/>
    <property type="match status" value="1"/>
</dbReference>
<dbReference type="PROSITE" id="PS50850">
    <property type="entry name" value="MFS"/>
    <property type="match status" value="1"/>
</dbReference>
<keyword evidence="2 6" id="KW-0812">Transmembrane</keyword>
<evidence type="ECO:0000256" key="6">
    <source>
        <dbReference type="SAM" id="Phobius"/>
    </source>
</evidence>
<keyword evidence="3 6" id="KW-1133">Transmembrane helix</keyword>
<dbReference type="InterPro" id="IPR020846">
    <property type="entry name" value="MFS_dom"/>
</dbReference>
<evidence type="ECO:0000259" key="7">
    <source>
        <dbReference type="PROSITE" id="PS50850"/>
    </source>
</evidence>
<feature type="transmembrane region" description="Helical" evidence="6">
    <location>
        <begin position="436"/>
        <end position="460"/>
    </location>
</feature>
<evidence type="ECO:0000256" key="3">
    <source>
        <dbReference type="ARBA" id="ARBA00022989"/>
    </source>
</evidence>
<dbReference type="GO" id="GO:0005886">
    <property type="term" value="C:plasma membrane"/>
    <property type="evidence" value="ECO:0007669"/>
    <property type="project" value="TreeGrafter"/>
</dbReference>
<dbReference type="GO" id="GO:0015203">
    <property type="term" value="F:polyamine transmembrane transporter activity"/>
    <property type="evidence" value="ECO:0007669"/>
    <property type="project" value="TreeGrafter"/>
</dbReference>
<dbReference type="GO" id="GO:0010509">
    <property type="term" value="P:intracellular polyamine homeostasis"/>
    <property type="evidence" value="ECO:0007669"/>
    <property type="project" value="TreeGrafter"/>
</dbReference>
<feature type="transmembrane region" description="Helical" evidence="6">
    <location>
        <begin position="491"/>
        <end position="508"/>
    </location>
</feature>
<accession>A0A1V8T400</accession>
<comment type="caution">
    <text evidence="8">The sequence shown here is derived from an EMBL/GenBank/DDBJ whole genome shotgun (WGS) entry which is preliminary data.</text>
</comment>
<feature type="transmembrane region" description="Helical" evidence="6">
    <location>
        <begin position="278"/>
        <end position="301"/>
    </location>
</feature>
<feature type="compositionally biased region" description="Basic and acidic residues" evidence="5">
    <location>
        <begin position="68"/>
        <end position="92"/>
    </location>
</feature>
<name>A0A1V8T400_9PEZI</name>
<dbReference type="STRING" id="1507870.A0A1V8T400"/>
<dbReference type="FunCoup" id="A0A1V8T400">
    <property type="interactions" value="23"/>
</dbReference>
<feature type="transmembrane region" description="Helical" evidence="6">
    <location>
        <begin position="392"/>
        <end position="416"/>
    </location>
</feature>
<dbReference type="InterPro" id="IPR011701">
    <property type="entry name" value="MFS"/>
</dbReference>
<feature type="transmembrane region" description="Helical" evidence="6">
    <location>
        <begin position="151"/>
        <end position="173"/>
    </location>
</feature>
<keyword evidence="9" id="KW-1185">Reference proteome</keyword>
<evidence type="ECO:0000256" key="1">
    <source>
        <dbReference type="ARBA" id="ARBA00004141"/>
    </source>
</evidence>
<dbReference type="InParanoid" id="A0A1V8T400"/>
<dbReference type="AlphaFoldDB" id="A0A1V8T400"/>
<comment type="subcellular location">
    <subcellularLocation>
        <location evidence="1">Membrane</location>
        <topology evidence="1">Multi-pass membrane protein</topology>
    </subcellularLocation>
</comment>
<dbReference type="CDD" id="cd17323">
    <property type="entry name" value="MFS_Tpo1_MDR_like"/>
    <property type="match status" value="1"/>
</dbReference>
<evidence type="ECO:0000313" key="8">
    <source>
        <dbReference type="EMBL" id="OQO06034.1"/>
    </source>
</evidence>
<feature type="transmembrane region" description="Helical" evidence="6">
    <location>
        <begin position="520"/>
        <end position="537"/>
    </location>
</feature>
<evidence type="ECO:0000256" key="4">
    <source>
        <dbReference type="ARBA" id="ARBA00023136"/>
    </source>
</evidence>
<dbReference type="Pfam" id="PF07690">
    <property type="entry name" value="MFS_1"/>
    <property type="match status" value="1"/>
</dbReference>
<feature type="compositionally biased region" description="Basic and acidic residues" evidence="5">
    <location>
        <begin position="13"/>
        <end position="36"/>
    </location>
</feature>
<sequence>MAKSNAGDLEQGESEKELEKSSSSDRSSMHISERQHPAYTQEPDITAVGAPCSNSENILDLPRRGRRRSVETHESRNSHDSDQTHSDIEGHDAQVATPHRSRSRARSSVRSVKRDAVIVPRGERRGLFARLAVIAEVTEPYDYTRRKKWTVTFIVAVAAAAAPMGSSIILPVLTDITETFKAKPTVINLSVALYMLSMSIFPLWWSSFSETLGRRTIYLSSFALFVVFNVLAAVSTDISMFIITRLLSGGAAASVQAVGAGTIADIWEVKERGRAMGIFYLGPLCGPLLSPILGGILGASLGWRSTQYGLAIFGLLIFIFLLFCLPETLRVRKPLAALVDAESEAKLAGLPTSEKDGVRPALTRTTTVKSIHVKSRKYLSLLRRAFLDPLKIILYLRFPAVAISVLYASITFGSLYMLNISVQQTFSKSPYSYSTIIVGLLYIPNSLGYFIASLFGGKWVDSIMHREARKANRYESDGKLKFIPEDRMKENAWIGAALFPCALIMYGWTARYGVNTAAPMIANFFFGIGSMLIFALITTMLTEFMPRKASHGIALNNFVRNIFSCVGTVVAEPLIVAIGNGWLFTGLGIICLVGGSATIWAMKRFGARWRIVMDREMEKAMGD</sequence>
<gene>
    <name evidence="8" type="ORF">B0A48_08622</name>
</gene>
<evidence type="ECO:0000313" key="9">
    <source>
        <dbReference type="Proteomes" id="UP000192596"/>
    </source>
</evidence>
<feature type="transmembrane region" description="Helical" evidence="6">
    <location>
        <begin position="582"/>
        <end position="602"/>
    </location>
</feature>
<proteinExistence type="predicted"/>
<dbReference type="OrthoDB" id="3936150at2759"/>
<feature type="transmembrane region" description="Helical" evidence="6">
    <location>
        <begin position="558"/>
        <end position="576"/>
    </location>
</feature>
<feature type="transmembrane region" description="Helical" evidence="6">
    <location>
        <begin position="307"/>
        <end position="325"/>
    </location>
</feature>
<protein>
    <recommendedName>
        <fullName evidence="7">Major facilitator superfamily (MFS) profile domain-containing protein</fullName>
    </recommendedName>
</protein>
<organism evidence="8 9">
    <name type="scientific">Cryoendolithus antarcticus</name>
    <dbReference type="NCBI Taxonomy" id="1507870"/>
    <lineage>
        <taxon>Eukaryota</taxon>
        <taxon>Fungi</taxon>
        <taxon>Dikarya</taxon>
        <taxon>Ascomycota</taxon>
        <taxon>Pezizomycotina</taxon>
        <taxon>Dothideomycetes</taxon>
        <taxon>Dothideomycetidae</taxon>
        <taxon>Cladosporiales</taxon>
        <taxon>Cladosporiaceae</taxon>
        <taxon>Cryoendolithus</taxon>
    </lineage>
</organism>
<feature type="transmembrane region" description="Helical" evidence="6">
    <location>
        <begin position="185"/>
        <end position="205"/>
    </location>
</feature>
<feature type="transmembrane region" description="Helical" evidence="6">
    <location>
        <begin position="217"/>
        <end position="236"/>
    </location>
</feature>
<reference evidence="9" key="1">
    <citation type="submission" date="2017-03" db="EMBL/GenBank/DDBJ databases">
        <title>Genomes of endolithic fungi from Antarctica.</title>
        <authorList>
            <person name="Coleine C."/>
            <person name="Masonjones S."/>
            <person name="Stajich J.E."/>
        </authorList>
    </citation>
    <scope>NUCLEOTIDE SEQUENCE [LARGE SCALE GENOMIC DNA]</scope>
    <source>
        <strain evidence="9">CCFEE 5527</strain>
    </source>
</reference>
<dbReference type="EMBL" id="NAJO01000017">
    <property type="protein sequence ID" value="OQO06034.1"/>
    <property type="molecule type" value="Genomic_DNA"/>
</dbReference>
<evidence type="ECO:0000256" key="5">
    <source>
        <dbReference type="SAM" id="MobiDB-lite"/>
    </source>
</evidence>
<evidence type="ECO:0000256" key="2">
    <source>
        <dbReference type="ARBA" id="ARBA00022692"/>
    </source>
</evidence>
<dbReference type="PANTHER" id="PTHR23502">
    <property type="entry name" value="MAJOR FACILITATOR SUPERFAMILY"/>
    <property type="match status" value="1"/>
</dbReference>
<dbReference type="SUPFAM" id="SSF103473">
    <property type="entry name" value="MFS general substrate transporter"/>
    <property type="match status" value="1"/>
</dbReference>
<dbReference type="PANTHER" id="PTHR23502:SF5">
    <property type="entry name" value="QUINIDINE RESISTANCE PROTEIN 3"/>
    <property type="match status" value="1"/>
</dbReference>
<keyword evidence="4 6" id="KW-0472">Membrane</keyword>
<dbReference type="InterPro" id="IPR036259">
    <property type="entry name" value="MFS_trans_sf"/>
</dbReference>
<feature type="region of interest" description="Disordered" evidence="5">
    <location>
        <begin position="1"/>
        <end position="109"/>
    </location>
</feature>
<dbReference type="Gene3D" id="1.20.1720.10">
    <property type="entry name" value="Multidrug resistance protein D"/>
    <property type="match status" value="1"/>
</dbReference>
<feature type="transmembrane region" description="Helical" evidence="6">
    <location>
        <begin position="242"/>
        <end position="266"/>
    </location>
</feature>
<dbReference type="Proteomes" id="UP000192596">
    <property type="component" value="Unassembled WGS sequence"/>
</dbReference>